<dbReference type="Gene3D" id="3.40.50.11530">
    <property type="match status" value="1"/>
</dbReference>
<dbReference type="EMBL" id="CADEPI010000031">
    <property type="protein sequence ID" value="CAB3367505.1"/>
    <property type="molecule type" value="Genomic_DNA"/>
</dbReference>
<keyword evidence="1" id="KW-0812">Transmembrane</keyword>
<evidence type="ECO:0000256" key="2">
    <source>
        <dbReference type="SAM" id="SignalP"/>
    </source>
</evidence>
<organism evidence="4 5">
    <name type="scientific">Cloeon dipterum</name>
    <dbReference type="NCBI Taxonomy" id="197152"/>
    <lineage>
        <taxon>Eukaryota</taxon>
        <taxon>Metazoa</taxon>
        <taxon>Ecdysozoa</taxon>
        <taxon>Arthropoda</taxon>
        <taxon>Hexapoda</taxon>
        <taxon>Insecta</taxon>
        <taxon>Pterygota</taxon>
        <taxon>Palaeoptera</taxon>
        <taxon>Ephemeroptera</taxon>
        <taxon>Pisciforma</taxon>
        <taxon>Baetidae</taxon>
        <taxon>Cloeon</taxon>
    </lineage>
</organism>
<keyword evidence="1" id="KW-0472">Membrane</keyword>
<proteinExistence type="predicted"/>
<sequence>MKIPLWISNFILILYFTSPSSASFCSQGGFSKDQRESFFDLRCHCSESDDANGKFDDYEKAITSNMVVKMRDASTVSVGFDFPANPCAFQSYSVELNYVNLTGGSNGNCSNYHPENLTLDDETHLRHSIRKYHTSIASTYGPKCPARANLNFHHVFGGCYFVIITPHKEGRKQSVYSKPIYLNTSITKADVELMNSTVKVYSTPVDIGNATAVDSRFVFDDRSLQRVPTIASISLKLNILDLHGEGVCTRSGIEYDCCEIMNDDNSTFTCVSHQDPSRITKCKFDHGNGFSAVQCQMPINFIGNYCVLVEIKDDRCPSVVGDIWSVGHDHHAQSCIWHYRGYVPKLLPSSGKVIDGAASPEWYVWLILALVIIFALGFLFYYFYLLLRKGFLVSETSDEESNLDIVNTALPLLSVDNQRILLLYARDCDKFMDLMAHFREMISECCKREVIDLHHESYEQEMNQQGTDFLLELLRKNKTNVNQLFPEVTIVVVLTECGMSHHLAQMKGTRLEYKEPESLDSYFAFALKNLKEDTNSNMYNRVHVVEFDSLKVPPKSPEIFINALTRYRMPKHIKELVRALLRANNKSEIDVCEDSYKVFIEKIDELAAYKKENPDYLVSLVAQVAMNGASTQLSDGK</sequence>
<dbReference type="Proteomes" id="UP000494165">
    <property type="component" value="Unassembled WGS sequence"/>
</dbReference>
<gene>
    <name evidence="4" type="ORF">CLODIP_2_CD01151</name>
</gene>
<feature type="signal peptide" evidence="2">
    <location>
        <begin position="1"/>
        <end position="22"/>
    </location>
</feature>
<accession>A0A8S1CEV9</accession>
<feature type="domain" description="SEFIR" evidence="3">
    <location>
        <begin position="419"/>
        <end position="580"/>
    </location>
</feature>
<dbReference type="InterPro" id="IPR013568">
    <property type="entry name" value="SEFIR_dom"/>
</dbReference>
<dbReference type="AlphaFoldDB" id="A0A8S1CEV9"/>
<evidence type="ECO:0000256" key="1">
    <source>
        <dbReference type="SAM" id="Phobius"/>
    </source>
</evidence>
<keyword evidence="1" id="KW-1133">Transmembrane helix</keyword>
<keyword evidence="2" id="KW-0732">Signal</keyword>
<feature type="chain" id="PRO_5035844167" description="SEFIR domain-containing protein" evidence="2">
    <location>
        <begin position="23"/>
        <end position="637"/>
    </location>
</feature>
<name>A0A8S1CEV9_9INSE</name>
<reference evidence="4 5" key="1">
    <citation type="submission" date="2020-04" db="EMBL/GenBank/DDBJ databases">
        <authorList>
            <person name="Alioto T."/>
            <person name="Alioto T."/>
            <person name="Gomez Garrido J."/>
        </authorList>
    </citation>
    <scope>NUCLEOTIDE SEQUENCE [LARGE SCALE GENOMIC DNA]</scope>
</reference>
<feature type="transmembrane region" description="Helical" evidence="1">
    <location>
        <begin position="362"/>
        <end position="384"/>
    </location>
</feature>
<evidence type="ECO:0000259" key="3">
    <source>
        <dbReference type="Pfam" id="PF08357"/>
    </source>
</evidence>
<dbReference type="OrthoDB" id="8170339at2759"/>
<evidence type="ECO:0000313" key="4">
    <source>
        <dbReference type="EMBL" id="CAB3367505.1"/>
    </source>
</evidence>
<keyword evidence="5" id="KW-1185">Reference proteome</keyword>
<protein>
    <recommendedName>
        <fullName evidence="3">SEFIR domain-containing protein</fullName>
    </recommendedName>
</protein>
<evidence type="ECO:0000313" key="5">
    <source>
        <dbReference type="Proteomes" id="UP000494165"/>
    </source>
</evidence>
<dbReference type="Pfam" id="PF08357">
    <property type="entry name" value="SEFIR"/>
    <property type="match status" value="1"/>
</dbReference>
<comment type="caution">
    <text evidence="4">The sequence shown here is derived from an EMBL/GenBank/DDBJ whole genome shotgun (WGS) entry which is preliminary data.</text>
</comment>